<dbReference type="GO" id="GO:0005737">
    <property type="term" value="C:cytoplasm"/>
    <property type="evidence" value="ECO:0007669"/>
    <property type="project" value="UniProtKB-SubCell"/>
</dbReference>
<evidence type="ECO:0000313" key="2">
    <source>
        <dbReference type="EMBL" id="KTC87566.1"/>
    </source>
</evidence>
<protein>
    <recommendedName>
        <fullName evidence="1">Ribosomal RNA small subunit methyltransferase J</fullName>
        <ecNumber evidence="1">2.1.1.242</ecNumber>
    </recommendedName>
    <alternativeName>
        <fullName evidence="1">16S rRNA m2G1516 methyltransferase</fullName>
    </alternativeName>
    <alternativeName>
        <fullName evidence="1">rRNA (guanine-N(2)-)-methyltransferase</fullName>
    </alternativeName>
</protein>
<keyword evidence="3" id="KW-1185">Reference proteome</keyword>
<comment type="function">
    <text evidence="1">Specifically methylates the guanosine in position 1516 of 16S rRNA.</text>
</comment>
<keyword evidence="1 2" id="KW-0489">Methyltransferase</keyword>
<dbReference type="EC" id="2.1.1.242" evidence="1"/>
<sequence>MIEQLAIGYETEELLEQAKHLQQQLKLRIDNQAKEQLLLTTDKLVLKIGEFLPLYADFSSKTWQKRRDAGKKQGLVRACKPGPGVRIIDATAGWGRDAAVLASFGAEVLMLERQPLMMVLLKDALERQDERSKKNLNLKLGMIDTASYLQTLAEADYPDVIYIDPMHPQRQKTALVKKEMQVLQQLIGPDNDTLPLLELAMTKVLKRVVVKWPQHLIPLLSPTSSVSGKTVRFDIYSRS</sequence>
<accession>A0A0W0SW19</accession>
<keyword evidence="1" id="KW-0963">Cytoplasm</keyword>
<keyword evidence="1" id="KW-0949">S-adenosyl-L-methionine</keyword>
<dbReference type="STRING" id="1212489.Ldro_1185"/>
<dbReference type="Pfam" id="PF04445">
    <property type="entry name" value="SAM_MT"/>
    <property type="match status" value="1"/>
</dbReference>
<dbReference type="Gene3D" id="3.40.50.150">
    <property type="entry name" value="Vaccinia Virus protein VP39"/>
    <property type="match status" value="1"/>
</dbReference>
<dbReference type="EMBL" id="LNXY01000020">
    <property type="protein sequence ID" value="KTC87566.1"/>
    <property type="molecule type" value="Genomic_DNA"/>
</dbReference>
<dbReference type="RefSeq" id="WP_058495492.1">
    <property type="nucleotide sequence ID" value="NZ_CAAAIU010000010.1"/>
</dbReference>
<feature type="binding site" evidence="1">
    <location>
        <begin position="112"/>
        <end position="113"/>
    </location>
    <ligand>
        <name>S-adenosyl-L-methionine</name>
        <dbReference type="ChEBI" id="CHEBI:59789"/>
    </ligand>
</feature>
<comment type="similarity">
    <text evidence="1">Belongs to the methyltransferase superfamily. RsmJ family.</text>
</comment>
<dbReference type="GO" id="GO:0008990">
    <property type="term" value="F:rRNA (guanine-N2-)-methyltransferase activity"/>
    <property type="evidence" value="ECO:0007669"/>
    <property type="project" value="UniProtKB-UniRule"/>
</dbReference>
<dbReference type="PANTHER" id="PTHR36112:SF1">
    <property type="entry name" value="RIBOSOMAL RNA SMALL SUBUNIT METHYLTRANSFERASE J"/>
    <property type="match status" value="1"/>
</dbReference>
<dbReference type="InterPro" id="IPR029063">
    <property type="entry name" value="SAM-dependent_MTases_sf"/>
</dbReference>
<dbReference type="SUPFAM" id="SSF53335">
    <property type="entry name" value="S-adenosyl-L-methionine-dependent methyltransferases"/>
    <property type="match status" value="1"/>
</dbReference>
<dbReference type="AlphaFoldDB" id="A0A0W0SW19"/>
<comment type="caution">
    <text evidence="1">Lacks conserved residue(s) required for the propagation of feature annotation.</text>
</comment>
<gene>
    <name evidence="1" type="primary">rsmJ</name>
    <name evidence="2" type="ORF">Ldro_1185</name>
</gene>
<comment type="catalytic activity">
    <reaction evidence="1">
        <text>guanosine(1516) in 16S rRNA + S-adenosyl-L-methionine = N(2)-methylguanosine(1516) in 16S rRNA + S-adenosyl-L-homocysteine + H(+)</text>
        <dbReference type="Rhea" id="RHEA:43220"/>
        <dbReference type="Rhea" id="RHEA-COMP:10412"/>
        <dbReference type="Rhea" id="RHEA-COMP:10413"/>
        <dbReference type="ChEBI" id="CHEBI:15378"/>
        <dbReference type="ChEBI" id="CHEBI:57856"/>
        <dbReference type="ChEBI" id="CHEBI:59789"/>
        <dbReference type="ChEBI" id="CHEBI:74269"/>
        <dbReference type="ChEBI" id="CHEBI:74481"/>
        <dbReference type="EC" id="2.1.1.242"/>
    </reaction>
</comment>
<keyword evidence="1 2" id="KW-0808">Transferase</keyword>
<proteinExistence type="inferred from homology"/>
<evidence type="ECO:0000313" key="3">
    <source>
        <dbReference type="Proteomes" id="UP000054736"/>
    </source>
</evidence>
<dbReference type="Proteomes" id="UP000054736">
    <property type="component" value="Unassembled WGS sequence"/>
</dbReference>
<reference evidence="2 3" key="1">
    <citation type="submission" date="2015-11" db="EMBL/GenBank/DDBJ databases">
        <title>Genomic analysis of 38 Legionella species identifies large and diverse effector repertoires.</title>
        <authorList>
            <person name="Burstein D."/>
            <person name="Amaro F."/>
            <person name="Zusman T."/>
            <person name="Lifshitz Z."/>
            <person name="Cohen O."/>
            <person name="Gilbert J.A."/>
            <person name="Pupko T."/>
            <person name="Shuman H.A."/>
            <person name="Segal G."/>
        </authorList>
    </citation>
    <scope>NUCLEOTIDE SEQUENCE [LARGE SCALE GENOMIC DNA]</scope>
    <source>
        <strain evidence="2 3">ATCC 700990</strain>
    </source>
</reference>
<dbReference type="PANTHER" id="PTHR36112">
    <property type="entry name" value="RIBOSOMAL RNA SMALL SUBUNIT METHYLTRANSFERASE J"/>
    <property type="match status" value="1"/>
</dbReference>
<dbReference type="HAMAP" id="MF_01523">
    <property type="entry name" value="16SrRNA_methyltr_J"/>
    <property type="match status" value="1"/>
</dbReference>
<comment type="caution">
    <text evidence="2">The sequence shown here is derived from an EMBL/GenBank/DDBJ whole genome shotgun (WGS) entry which is preliminary data.</text>
</comment>
<feature type="binding site" evidence="1">
    <location>
        <position position="164"/>
    </location>
    <ligand>
        <name>S-adenosyl-L-methionine</name>
        <dbReference type="ChEBI" id="CHEBI:59789"/>
    </ligand>
</feature>
<dbReference type="OrthoDB" id="3191794at2"/>
<organism evidence="2 3">
    <name type="scientific">Legionella drozanskii LLAP-1</name>
    <dbReference type="NCBI Taxonomy" id="1212489"/>
    <lineage>
        <taxon>Bacteria</taxon>
        <taxon>Pseudomonadati</taxon>
        <taxon>Pseudomonadota</taxon>
        <taxon>Gammaproteobacteria</taxon>
        <taxon>Legionellales</taxon>
        <taxon>Legionellaceae</taxon>
        <taxon>Legionella</taxon>
    </lineage>
</organism>
<keyword evidence="1" id="KW-0698">rRNA processing</keyword>
<dbReference type="InterPro" id="IPR007536">
    <property type="entry name" value="16SrRNA_methylTrfase_J"/>
</dbReference>
<comment type="subcellular location">
    <subcellularLocation>
        <location evidence="1">Cytoplasm</location>
    </subcellularLocation>
</comment>
<name>A0A0W0SW19_9GAMM</name>
<dbReference type="PATRIC" id="fig|1212489.4.peg.1248"/>
<feature type="binding site" evidence="1">
    <location>
        <begin position="96"/>
        <end position="97"/>
    </location>
    <ligand>
        <name>S-adenosyl-L-methionine</name>
        <dbReference type="ChEBI" id="CHEBI:59789"/>
    </ligand>
</feature>
<evidence type="ECO:0000256" key="1">
    <source>
        <dbReference type="HAMAP-Rule" id="MF_01523"/>
    </source>
</evidence>